<keyword evidence="2" id="KW-1185">Reference proteome</keyword>
<accession>A0ABY5MGD6</accession>
<proteinExistence type="predicted"/>
<evidence type="ECO:0000313" key="1">
    <source>
        <dbReference type="EMBL" id="UUP17090.1"/>
    </source>
</evidence>
<evidence type="ECO:0008006" key="3">
    <source>
        <dbReference type="Google" id="ProtNLM"/>
    </source>
</evidence>
<evidence type="ECO:0000313" key="2">
    <source>
        <dbReference type="Proteomes" id="UP001342418"/>
    </source>
</evidence>
<name>A0ABY5MGD6_9HYPH</name>
<sequence length="349" mass="39074">MPANKSQHFVPRCYLRAFCADGEGAAVNLFNISRERSVEAAPAKGQCAKPYFYGRDGILERALQEPEGEYGEIMRRVVNDPAAATPVDVRRLHAFMLLQSYRSAAWIDSQIRLAEAERAMIADEATPELLESLVMTHEMALQLALNAFKDSIGSTAHLQTRIILNRTSMPFFTSDDPVVYTNRFHLQKDVLGGAGLGSPGAMLLMPLTPELLLMSFDPAIYRLEKRLGELGVMDRVADVAAFNDLQAVRGHANLYFRDWRDRALVASTYHSAKSRRRATWFSVETLQETAPGSDSFVAVTGDRVYHPDRREILHTQRNVPAPAAWPLLLTYTDRARRARRGVGPASLWE</sequence>
<protein>
    <recommendedName>
        <fullName evidence="3">DUF4238 domain-containing protein</fullName>
    </recommendedName>
</protein>
<dbReference type="RefSeq" id="WP_338529456.1">
    <property type="nucleotide sequence ID" value="NZ_CP030941.1"/>
</dbReference>
<gene>
    <name evidence="1" type="ORF">NTH_01541</name>
</gene>
<dbReference type="EMBL" id="CP030941">
    <property type="protein sequence ID" value="UUP17090.1"/>
    <property type="molecule type" value="Genomic_DNA"/>
</dbReference>
<organism evidence="1 2">
    <name type="scientific">Nitratireductor thuwali</name>
    <dbReference type="NCBI Taxonomy" id="2267699"/>
    <lineage>
        <taxon>Bacteria</taxon>
        <taxon>Pseudomonadati</taxon>
        <taxon>Pseudomonadota</taxon>
        <taxon>Alphaproteobacteria</taxon>
        <taxon>Hyphomicrobiales</taxon>
        <taxon>Phyllobacteriaceae</taxon>
        <taxon>Nitratireductor</taxon>
    </lineage>
</organism>
<dbReference type="InterPro" id="IPR025332">
    <property type="entry name" value="DUF4238"/>
</dbReference>
<dbReference type="Pfam" id="PF14022">
    <property type="entry name" value="DUF4238"/>
    <property type="match status" value="1"/>
</dbReference>
<reference evidence="1 2" key="1">
    <citation type="submission" date="2018-07" db="EMBL/GenBank/DDBJ databases">
        <title>Genome sequence of Nitratireductor thuwali#1536.</title>
        <authorList>
            <person name="Michoud G."/>
            <person name="Merlino G."/>
            <person name="Sefrji F.O."/>
            <person name="Daffonchio D."/>
        </authorList>
    </citation>
    <scope>NUCLEOTIDE SEQUENCE [LARGE SCALE GENOMIC DNA]</scope>
    <source>
        <strain evidence="2">Nit1536</strain>
    </source>
</reference>
<dbReference type="Proteomes" id="UP001342418">
    <property type="component" value="Chromosome"/>
</dbReference>